<dbReference type="EMBL" id="JBHUIR010000006">
    <property type="protein sequence ID" value="MFD2258475.1"/>
    <property type="molecule type" value="Genomic_DNA"/>
</dbReference>
<reference evidence="3" key="1">
    <citation type="journal article" date="2019" name="Int. J. Syst. Evol. Microbiol.">
        <title>The Global Catalogue of Microorganisms (GCM) 10K type strain sequencing project: providing services to taxonomists for standard genome sequencing and annotation.</title>
        <authorList>
            <consortium name="The Broad Institute Genomics Platform"/>
            <consortium name="The Broad Institute Genome Sequencing Center for Infectious Disease"/>
            <person name="Wu L."/>
            <person name="Ma J."/>
        </authorList>
    </citation>
    <scope>NUCLEOTIDE SEQUENCE [LARGE SCALE GENOMIC DNA]</scope>
    <source>
        <strain evidence="3">KCTC 23707</strain>
    </source>
</reference>
<dbReference type="RefSeq" id="WP_345098436.1">
    <property type="nucleotide sequence ID" value="NZ_BAABGS010000016.1"/>
</dbReference>
<sequence length="69" mass="7795">MSLVQVLRRSIAAARDMLNLGYHPERHYMRGPGPACARKQRLEEQARARDNARRHGQVSANTARTAPQT</sequence>
<feature type="compositionally biased region" description="Polar residues" evidence="1">
    <location>
        <begin position="58"/>
        <end position="69"/>
    </location>
</feature>
<name>A0ABW5DGJ8_9HYPH</name>
<evidence type="ECO:0000313" key="2">
    <source>
        <dbReference type="EMBL" id="MFD2258475.1"/>
    </source>
</evidence>
<evidence type="ECO:0000256" key="1">
    <source>
        <dbReference type="SAM" id="MobiDB-lite"/>
    </source>
</evidence>
<protein>
    <submittedName>
        <fullName evidence="2">Uncharacterized protein</fullName>
    </submittedName>
</protein>
<evidence type="ECO:0000313" key="3">
    <source>
        <dbReference type="Proteomes" id="UP001597373"/>
    </source>
</evidence>
<comment type="caution">
    <text evidence="2">The sequence shown here is derived from an EMBL/GenBank/DDBJ whole genome shotgun (WGS) entry which is preliminary data.</text>
</comment>
<organism evidence="2 3">
    <name type="scientific">Chelativorans composti</name>
    <dbReference type="NCBI Taxonomy" id="768533"/>
    <lineage>
        <taxon>Bacteria</taxon>
        <taxon>Pseudomonadati</taxon>
        <taxon>Pseudomonadota</taxon>
        <taxon>Alphaproteobacteria</taxon>
        <taxon>Hyphomicrobiales</taxon>
        <taxon>Phyllobacteriaceae</taxon>
        <taxon>Chelativorans</taxon>
    </lineage>
</organism>
<gene>
    <name evidence="2" type="ORF">ACFSMZ_01660</name>
</gene>
<feature type="compositionally biased region" description="Basic and acidic residues" evidence="1">
    <location>
        <begin position="40"/>
        <end position="53"/>
    </location>
</feature>
<dbReference type="Proteomes" id="UP001597373">
    <property type="component" value="Unassembled WGS sequence"/>
</dbReference>
<proteinExistence type="predicted"/>
<accession>A0ABW5DGJ8</accession>
<keyword evidence="3" id="KW-1185">Reference proteome</keyword>
<feature type="region of interest" description="Disordered" evidence="1">
    <location>
        <begin position="28"/>
        <end position="69"/>
    </location>
</feature>